<comment type="caution">
    <text evidence="4">The sequence shown here is derived from an EMBL/GenBank/DDBJ whole genome shotgun (WGS) entry which is preliminary data.</text>
</comment>
<evidence type="ECO:0000313" key="2">
    <source>
        <dbReference type="EMBL" id="CAF1686478.1"/>
    </source>
</evidence>
<keyword evidence="1" id="KW-0732">Signal</keyword>
<feature type="signal peptide" evidence="1">
    <location>
        <begin position="1"/>
        <end position="20"/>
    </location>
</feature>
<gene>
    <name evidence="2" type="ORF">KQP761_LOCUS38798</name>
    <name evidence="3" type="ORF">MBJ925_LOCUS22527</name>
    <name evidence="4" type="ORF">WKI299_LOCUS28857</name>
</gene>
<dbReference type="EMBL" id="CAJNOW010022067">
    <property type="protein sequence ID" value="CAF1686478.1"/>
    <property type="molecule type" value="Genomic_DNA"/>
</dbReference>
<reference evidence="4" key="1">
    <citation type="submission" date="2021-02" db="EMBL/GenBank/DDBJ databases">
        <authorList>
            <person name="Nowell W R."/>
        </authorList>
    </citation>
    <scope>NUCLEOTIDE SEQUENCE</scope>
</reference>
<evidence type="ECO:0000256" key="1">
    <source>
        <dbReference type="SAM" id="SignalP"/>
    </source>
</evidence>
<evidence type="ECO:0000313" key="4">
    <source>
        <dbReference type="EMBL" id="CAF2143712.1"/>
    </source>
</evidence>
<dbReference type="Proteomes" id="UP000663856">
    <property type="component" value="Unassembled WGS sequence"/>
</dbReference>
<dbReference type="Proteomes" id="UP000663834">
    <property type="component" value="Unassembled WGS sequence"/>
</dbReference>
<evidence type="ECO:0000313" key="3">
    <source>
        <dbReference type="EMBL" id="CAF2102462.1"/>
    </source>
</evidence>
<evidence type="ECO:0000313" key="5">
    <source>
        <dbReference type="Proteomes" id="UP000663856"/>
    </source>
</evidence>
<dbReference type="AlphaFoldDB" id="A0A816XC55"/>
<organism evidence="4 5">
    <name type="scientific">Rotaria magnacalcarata</name>
    <dbReference type="NCBI Taxonomy" id="392030"/>
    <lineage>
        <taxon>Eukaryota</taxon>
        <taxon>Metazoa</taxon>
        <taxon>Spiralia</taxon>
        <taxon>Gnathifera</taxon>
        <taxon>Rotifera</taxon>
        <taxon>Eurotatoria</taxon>
        <taxon>Bdelloidea</taxon>
        <taxon>Philodinida</taxon>
        <taxon>Philodinidae</taxon>
        <taxon>Rotaria</taxon>
    </lineage>
</organism>
<dbReference type="EMBL" id="CAJNRE010011543">
    <property type="protein sequence ID" value="CAF2102462.1"/>
    <property type="molecule type" value="Genomic_DNA"/>
</dbReference>
<name>A0A816XC55_9BILA</name>
<sequence length="124" mass="13684">MARTIWVLSLLLIKLIFVLTYQIPLSLDADDSQNMSTILNLLPDGEIGTQSISTLAGSPSFARSVVNTNILTLFNYNGSQIYVYSSLANDANAAVTPHKWIFYYVPIMAPMTEPNIIVGIVMEK</sequence>
<accession>A0A816XC55</accession>
<feature type="chain" id="PRO_5036413320" evidence="1">
    <location>
        <begin position="21"/>
        <end position="124"/>
    </location>
</feature>
<protein>
    <submittedName>
        <fullName evidence="4">Uncharacterized protein</fullName>
    </submittedName>
</protein>
<dbReference type="Proteomes" id="UP000663824">
    <property type="component" value="Unassembled WGS sequence"/>
</dbReference>
<proteinExistence type="predicted"/>
<dbReference type="EMBL" id="CAJNRF010012733">
    <property type="protein sequence ID" value="CAF2143712.1"/>
    <property type="molecule type" value="Genomic_DNA"/>
</dbReference>